<dbReference type="GO" id="GO:0016747">
    <property type="term" value="F:acyltransferase activity, transferring groups other than amino-acyl groups"/>
    <property type="evidence" value="ECO:0007669"/>
    <property type="project" value="InterPro"/>
</dbReference>
<dbReference type="SUPFAM" id="SSF55729">
    <property type="entry name" value="Acyl-CoA N-acyltransferases (Nat)"/>
    <property type="match status" value="1"/>
</dbReference>
<evidence type="ECO:0000313" key="4">
    <source>
        <dbReference type="EMBL" id="NYJ19938.1"/>
    </source>
</evidence>
<protein>
    <submittedName>
        <fullName evidence="4">GNAT superfamily N-acetyltransferase</fullName>
    </submittedName>
</protein>
<dbReference type="InterPro" id="IPR050832">
    <property type="entry name" value="Bact_Acetyltransf"/>
</dbReference>
<dbReference type="InterPro" id="IPR016181">
    <property type="entry name" value="Acyl_CoA_acyltransferase"/>
</dbReference>
<keyword evidence="2" id="KW-0012">Acyltransferase</keyword>
<dbReference type="PANTHER" id="PTHR43877:SF2">
    <property type="entry name" value="AMINOALKYLPHOSPHONATE N-ACETYLTRANSFERASE-RELATED"/>
    <property type="match status" value="1"/>
</dbReference>
<proteinExistence type="predicted"/>
<dbReference type="AlphaFoldDB" id="A0A7Z0EE13"/>
<dbReference type="Gene3D" id="3.40.630.30">
    <property type="match status" value="1"/>
</dbReference>
<dbReference type="RefSeq" id="WP_179578622.1">
    <property type="nucleotide sequence ID" value="NZ_JACCFM010000001.1"/>
</dbReference>
<keyword evidence="5" id="KW-1185">Reference proteome</keyword>
<keyword evidence="1 4" id="KW-0808">Transferase</keyword>
<evidence type="ECO:0000313" key="5">
    <source>
        <dbReference type="Proteomes" id="UP000537260"/>
    </source>
</evidence>
<accession>A0A7Z0EE13</accession>
<evidence type="ECO:0000256" key="1">
    <source>
        <dbReference type="ARBA" id="ARBA00022679"/>
    </source>
</evidence>
<dbReference type="PANTHER" id="PTHR43877">
    <property type="entry name" value="AMINOALKYLPHOSPHONATE N-ACETYLTRANSFERASE-RELATED-RELATED"/>
    <property type="match status" value="1"/>
</dbReference>
<evidence type="ECO:0000259" key="3">
    <source>
        <dbReference type="PROSITE" id="PS51186"/>
    </source>
</evidence>
<reference evidence="4 5" key="1">
    <citation type="submission" date="2020-07" db="EMBL/GenBank/DDBJ databases">
        <title>Sequencing the genomes of 1000 actinobacteria strains.</title>
        <authorList>
            <person name="Klenk H.-P."/>
        </authorList>
    </citation>
    <scope>NUCLEOTIDE SEQUENCE [LARGE SCALE GENOMIC DNA]</scope>
    <source>
        <strain evidence="4 5">LI1</strain>
    </source>
</reference>
<dbReference type="PROSITE" id="PS51186">
    <property type="entry name" value="GNAT"/>
    <property type="match status" value="1"/>
</dbReference>
<comment type="caution">
    <text evidence="4">The sequence shown here is derived from an EMBL/GenBank/DDBJ whole genome shotgun (WGS) entry which is preliminary data.</text>
</comment>
<gene>
    <name evidence="4" type="ORF">HNR05_001729</name>
</gene>
<sequence>MPVFTIVSAADSRAQAILTEYFDERSAGFPATQGRYRVSFPDPANFEPPRGLFLLADSQPDAAESTTVGCGGIRRIDDAPSGAVRYEIKHLFVRPEARGHGWGRALLAELEARARELGARELVLDTNASLASAGALYRSTGFVNIPPYNDNPNATDWRAKPLDP</sequence>
<evidence type="ECO:0000256" key="2">
    <source>
        <dbReference type="ARBA" id="ARBA00023315"/>
    </source>
</evidence>
<feature type="domain" description="N-acetyltransferase" evidence="3">
    <location>
        <begin position="1"/>
        <end position="163"/>
    </location>
</feature>
<dbReference type="InterPro" id="IPR000182">
    <property type="entry name" value="GNAT_dom"/>
</dbReference>
<dbReference type="Proteomes" id="UP000537260">
    <property type="component" value="Unassembled WGS sequence"/>
</dbReference>
<name>A0A7Z0EE13_9MICO</name>
<dbReference type="EMBL" id="JACCFM010000001">
    <property type="protein sequence ID" value="NYJ19938.1"/>
    <property type="molecule type" value="Genomic_DNA"/>
</dbReference>
<dbReference type="Pfam" id="PF00583">
    <property type="entry name" value="Acetyltransf_1"/>
    <property type="match status" value="1"/>
</dbReference>
<organism evidence="4 5">
    <name type="scientific">Glaciibacter psychrotolerans</name>
    <dbReference type="NCBI Taxonomy" id="670054"/>
    <lineage>
        <taxon>Bacteria</taxon>
        <taxon>Bacillati</taxon>
        <taxon>Actinomycetota</taxon>
        <taxon>Actinomycetes</taxon>
        <taxon>Micrococcales</taxon>
        <taxon>Microbacteriaceae</taxon>
        <taxon>Glaciibacter</taxon>
    </lineage>
</organism>
<dbReference type="CDD" id="cd04301">
    <property type="entry name" value="NAT_SF"/>
    <property type="match status" value="1"/>
</dbReference>